<comment type="caution">
    <text evidence="2">The sequence shown here is derived from an EMBL/GenBank/DDBJ whole genome shotgun (WGS) entry which is preliminary data.</text>
</comment>
<gene>
    <name evidence="2" type="ORF">ECC02_004865</name>
</gene>
<reference evidence="2 3" key="1">
    <citation type="journal article" date="2019" name="Genome Biol. Evol.">
        <title>Nanopore Sequencing Significantly Improves Genome Assembly of the Protozoan Parasite Trypanosoma cruzi.</title>
        <authorList>
            <person name="Diaz-Viraque F."/>
            <person name="Pita S."/>
            <person name="Greif G."/>
            <person name="de Souza R.C.M."/>
            <person name="Iraola G."/>
            <person name="Robello C."/>
        </authorList>
    </citation>
    <scope>NUCLEOTIDE SEQUENCE [LARGE SCALE GENOMIC DNA]</scope>
    <source>
        <strain evidence="2 3">Berenice</strain>
    </source>
</reference>
<feature type="region of interest" description="Disordered" evidence="1">
    <location>
        <begin position="43"/>
        <end position="75"/>
    </location>
</feature>
<evidence type="ECO:0000313" key="3">
    <source>
        <dbReference type="Proteomes" id="UP000583944"/>
    </source>
</evidence>
<organism evidence="2 3">
    <name type="scientific">Trypanosoma cruzi</name>
    <dbReference type="NCBI Taxonomy" id="5693"/>
    <lineage>
        <taxon>Eukaryota</taxon>
        <taxon>Discoba</taxon>
        <taxon>Euglenozoa</taxon>
        <taxon>Kinetoplastea</taxon>
        <taxon>Metakinetoplastina</taxon>
        <taxon>Trypanosomatida</taxon>
        <taxon>Trypanosomatidae</taxon>
        <taxon>Trypanosoma</taxon>
        <taxon>Schizotrypanum</taxon>
    </lineage>
</organism>
<feature type="compositionally biased region" description="Basic and acidic residues" evidence="1">
    <location>
        <begin position="44"/>
        <end position="57"/>
    </location>
</feature>
<proteinExistence type="predicted"/>
<evidence type="ECO:0000256" key="1">
    <source>
        <dbReference type="SAM" id="MobiDB-lite"/>
    </source>
</evidence>
<accession>A0A7J6Y5T2</accession>
<evidence type="ECO:0000313" key="2">
    <source>
        <dbReference type="EMBL" id="KAF5222111.1"/>
    </source>
</evidence>
<feature type="region of interest" description="Disordered" evidence="1">
    <location>
        <begin position="232"/>
        <end position="268"/>
    </location>
</feature>
<protein>
    <submittedName>
        <fullName evidence="2">Uncharacterized protein</fullName>
    </submittedName>
</protein>
<feature type="compositionally biased region" description="Polar residues" evidence="1">
    <location>
        <begin position="1"/>
        <end position="11"/>
    </location>
</feature>
<dbReference type="EMBL" id="JABDHM010000030">
    <property type="protein sequence ID" value="KAF5222111.1"/>
    <property type="molecule type" value="Genomic_DNA"/>
</dbReference>
<dbReference type="Proteomes" id="UP000583944">
    <property type="component" value="Unassembled WGS sequence"/>
</dbReference>
<name>A0A7J6Y5T2_TRYCR</name>
<dbReference type="AlphaFoldDB" id="A0A7J6Y5T2"/>
<feature type="compositionally biased region" description="Basic residues" evidence="1">
    <location>
        <begin position="233"/>
        <end position="247"/>
    </location>
</feature>
<dbReference type="VEuPathDB" id="TriTrypDB:ECC02_004865"/>
<feature type="region of interest" description="Disordered" evidence="1">
    <location>
        <begin position="1"/>
        <end position="20"/>
    </location>
</feature>
<feature type="compositionally biased region" description="Basic and acidic residues" evidence="1">
    <location>
        <begin position="64"/>
        <end position="75"/>
    </location>
</feature>
<sequence length="282" mass="31500">MTVTDIQSSRSLHLKKKKKPECGRRKKNILLFVYFTKPIAKTKTKGENHQMKIDHQQSHQHSRSFSETHARTDGLRHSLAGRRAAATLLGDRSHDGGERHVARHARLHALQHAEGLLVHVHAVLDGLVNMRHLRYVVHAALALLLLQLQRDATDGTAGQALHDVCRVPGNLVLQLFGAGDGDVHDNAFVLVEVLVQLREILLHQLLRRALHCLRADLAHACSVRSSLGFSKSSKQKGEKKKKRKGRLSHSTSHQTAGTGKDTTTTRKGRVKPPLIFSLFYVR</sequence>